<dbReference type="PANTHER" id="PTHR33602:SF1">
    <property type="entry name" value="REGULATORY PROTEIN RECX FAMILY PROTEIN"/>
    <property type="match status" value="1"/>
</dbReference>
<dbReference type="InterPro" id="IPR053925">
    <property type="entry name" value="RecX_HTH_3rd"/>
</dbReference>
<dbReference type="PATRIC" id="fig|1379739.3.peg.3689"/>
<comment type="subcellular location">
    <subcellularLocation>
        <location evidence="1 5">Cytoplasm</location>
    </subcellularLocation>
</comment>
<sequence length="311" mass="37554">MSNIITKIEVQKRNKDRVNVYINEEFNFACSSELIYYHNLKKGKVIDENNFNDIIREDNYIKAKGYALKYIEKSLKTESQVKEKLYSKEYDKDTVDRVIKFLKDYDFIDDNKYCDMYIREKLNIYGRNKIKYALLNKGIKESIVIEKINNIDEEKEKKIAYKLAEKKYKIMILREKDKFKIYKKIWAYIISRGYNSNIAEWIINEIKSNEALYKDNNICLDEQDIKSNKNIENKIKDENLDKFHNNSSFNSKNNSYKENIDILARKRYDIIIKSEDDKNKIYRRLSNYLLRRGFSFEEVKKSTNRILYEIE</sequence>
<dbReference type="OrthoDB" id="5421057at2"/>
<evidence type="ECO:0000259" key="7">
    <source>
        <dbReference type="Pfam" id="PF21981"/>
    </source>
</evidence>
<feature type="domain" description="RecX second three-helical" evidence="6">
    <location>
        <begin position="109"/>
        <end position="144"/>
    </location>
</feature>
<dbReference type="InterPro" id="IPR036388">
    <property type="entry name" value="WH-like_DNA-bd_sf"/>
</dbReference>
<comment type="similarity">
    <text evidence="2 5">Belongs to the RecX family.</text>
</comment>
<dbReference type="Gene3D" id="1.10.10.10">
    <property type="entry name" value="Winged helix-like DNA-binding domain superfamily/Winged helix DNA-binding domain"/>
    <property type="match status" value="2"/>
</dbReference>
<dbReference type="HAMAP" id="MF_01114">
    <property type="entry name" value="RecX"/>
    <property type="match status" value="1"/>
</dbReference>
<evidence type="ECO:0000313" key="10">
    <source>
        <dbReference type="Proteomes" id="UP000032250"/>
    </source>
</evidence>
<feature type="domain" description="RecX third three-helical" evidence="7">
    <location>
        <begin position="258"/>
        <end position="300"/>
    </location>
</feature>
<dbReference type="Pfam" id="PF21982">
    <property type="entry name" value="RecX_HTH1"/>
    <property type="match status" value="1"/>
</dbReference>
<dbReference type="GO" id="GO:0005737">
    <property type="term" value="C:cytoplasm"/>
    <property type="evidence" value="ECO:0007669"/>
    <property type="project" value="UniProtKB-SubCell"/>
</dbReference>
<evidence type="ECO:0000256" key="1">
    <source>
        <dbReference type="ARBA" id="ARBA00004496"/>
    </source>
</evidence>
<evidence type="ECO:0000256" key="5">
    <source>
        <dbReference type="HAMAP-Rule" id="MF_01114"/>
    </source>
</evidence>
<dbReference type="GO" id="GO:0006282">
    <property type="term" value="P:regulation of DNA repair"/>
    <property type="evidence" value="ECO:0007669"/>
    <property type="project" value="UniProtKB-UniRule"/>
</dbReference>
<dbReference type="Pfam" id="PF02631">
    <property type="entry name" value="RecX_HTH2"/>
    <property type="match status" value="1"/>
</dbReference>
<dbReference type="Proteomes" id="UP000032250">
    <property type="component" value="Unassembled WGS sequence"/>
</dbReference>
<dbReference type="InterPro" id="IPR053926">
    <property type="entry name" value="RecX_HTH_1st"/>
</dbReference>
<dbReference type="PANTHER" id="PTHR33602">
    <property type="entry name" value="REGULATORY PROTEIN RECX FAMILY PROTEIN"/>
    <property type="match status" value="1"/>
</dbReference>
<dbReference type="Pfam" id="PF21981">
    <property type="entry name" value="RecX_HTH3"/>
    <property type="match status" value="1"/>
</dbReference>
<reference evidence="9 10" key="1">
    <citation type="submission" date="2014-06" db="EMBL/GenBank/DDBJ databases">
        <title>Genome characterization of distinct group I Clostridium botulinum lineages.</title>
        <authorList>
            <person name="Giordani F."/>
            <person name="Anselmo A."/>
            <person name="Fillo S."/>
            <person name="Palozzi A.M."/>
            <person name="Fortunato A."/>
            <person name="Gentile B."/>
            <person name="Ciammaruconi A."/>
            <person name="Anniballi F."/>
            <person name="De Medici D."/>
            <person name="Lista F."/>
        </authorList>
    </citation>
    <scope>NUCLEOTIDE SEQUENCE [LARGE SCALE GENOMIC DNA]</scope>
    <source>
        <strain evidence="9 10">B2 450</strain>
    </source>
</reference>
<dbReference type="HOGENOM" id="CLU_066607_4_1_9"/>
<name>A0A0D1BPG0_CLOBO</name>
<gene>
    <name evidence="5 9" type="primary">recX</name>
    <name evidence="9" type="ORF">N495_16445</name>
</gene>
<evidence type="ECO:0000256" key="4">
    <source>
        <dbReference type="ARBA" id="ARBA00022490"/>
    </source>
</evidence>
<evidence type="ECO:0000259" key="8">
    <source>
        <dbReference type="Pfam" id="PF21982"/>
    </source>
</evidence>
<dbReference type="NCBIfam" id="NF001058">
    <property type="entry name" value="PRK00117.4-1"/>
    <property type="match status" value="1"/>
</dbReference>
<dbReference type="EMBL" id="JXSU01000008">
    <property type="protein sequence ID" value="KIS22070.1"/>
    <property type="molecule type" value="Genomic_DNA"/>
</dbReference>
<comment type="caution">
    <text evidence="9">The sequence shown here is derived from an EMBL/GenBank/DDBJ whole genome shotgun (WGS) entry which is preliminary data.</text>
</comment>
<evidence type="ECO:0000259" key="6">
    <source>
        <dbReference type="Pfam" id="PF02631"/>
    </source>
</evidence>
<dbReference type="NCBIfam" id="NF010732">
    <property type="entry name" value="PRK14134.1"/>
    <property type="match status" value="1"/>
</dbReference>
<dbReference type="AlphaFoldDB" id="A0A0D1BPG0"/>
<organism evidence="9 10">
    <name type="scientific">Clostridium botulinum B2 450</name>
    <dbReference type="NCBI Taxonomy" id="1379739"/>
    <lineage>
        <taxon>Bacteria</taxon>
        <taxon>Bacillati</taxon>
        <taxon>Bacillota</taxon>
        <taxon>Clostridia</taxon>
        <taxon>Eubacteriales</taxon>
        <taxon>Clostridiaceae</taxon>
        <taxon>Clostridium</taxon>
    </lineage>
</organism>
<protein>
    <recommendedName>
        <fullName evidence="3 5">Regulatory protein RecX</fullName>
    </recommendedName>
</protein>
<proteinExistence type="inferred from homology"/>
<evidence type="ECO:0000256" key="3">
    <source>
        <dbReference type="ARBA" id="ARBA00018111"/>
    </source>
</evidence>
<keyword evidence="4 5" id="KW-0963">Cytoplasm</keyword>
<evidence type="ECO:0000256" key="2">
    <source>
        <dbReference type="ARBA" id="ARBA00009695"/>
    </source>
</evidence>
<feature type="domain" description="RecX first three-helical" evidence="8">
    <location>
        <begin position="63"/>
        <end position="102"/>
    </location>
</feature>
<evidence type="ECO:0000313" key="9">
    <source>
        <dbReference type="EMBL" id="KIS22070.1"/>
    </source>
</evidence>
<dbReference type="InterPro" id="IPR053924">
    <property type="entry name" value="RecX_HTH_2nd"/>
</dbReference>
<dbReference type="RefSeq" id="WP_003483478.1">
    <property type="nucleotide sequence ID" value="NZ_JXSU01000008.1"/>
</dbReference>
<comment type="function">
    <text evidence="5">Modulates RecA activity.</text>
</comment>
<dbReference type="InterPro" id="IPR003783">
    <property type="entry name" value="Regulatory_RecX"/>
</dbReference>
<accession>A0A0D1BPG0</accession>